<proteinExistence type="predicted"/>
<keyword evidence="2" id="KW-0472">Membrane</keyword>
<evidence type="ECO:0000256" key="2">
    <source>
        <dbReference type="SAM" id="Phobius"/>
    </source>
</evidence>
<sequence length="201" mass="19943">MLVAGVALLTALAVVVTGSLAAVRVAQPPGGDRAAGDAVVVAALVLLVAAAVVLVVRGLGRRLSSGDGGGVTRPAGASRDGGPRPAGGPARPTRERGPVAALRVTAGTVPGLDGRWRRGRVDPSPGYLRVLPVRGAALRGHGHPVTTDVVAVRPTGRTTSGSPTRGVPPGLGVLEVHTFDGVLDLAVPVADLPGLVEALQP</sequence>
<dbReference type="Proteomes" id="UP000199012">
    <property type="component" value="Unassembled WGS sequence"/>
</dbReference>
<accession>A0A1I0VAY3</accession>
<evidence type="ECO:0000313" key="4">
    <source>
        <dbReference type="Proteomes" id="UP000199012"/>
    </source>
</evidence>
<name>A0A1I0VAY3_9CELL</name>
<protein>
    <submittedName>
        <fullName evidence="3">Uncharacterized protein</fullName>
    </submittedName>
</protein>
<keyword evidence="2" id="KW-0812">Transmembrane</keyword>
<evidence type="ECO:0000256" key="1">
    <source>
        <dbReference type="SAM" id="MobiDB-lite"/>
    </source>
</evidence>
<keyword evidence="2" id="KW-1133">Transmembrane helix</keyword>
<dbReference type="EMBL" id="FOKA01000001">
    <property type="protein sequence ID" value="SFA73402.1"/>
    <property type="molecule type" value="Genomic_DNA"/>
</dbReference>
<dbReference type="AlphaFoldDB" id="A0A1I0VAY3"/>
<reference evidence="3 4" key="1">
    <citation type="submission" date="2016-10" db="EMBL/GenBank/DDBJ databases">
        <authorList>
            <person name="de Groot N.N."/>
        </authorList>
    </citation>
    <scope>NUCLEOTIDE SEQUENCE [LARGE SCALE GENOMIC DNA]</scope>
    <source>
        <strain evidence="3 4">CGMCC 4.6945</strain>
    </source>
</reference>
<organism evidence="3 4">
    <name type="scientific">Cellulomonas marina</name>
    <dbReference type="NCBI Taxonomy" id="988821"/>
    <lineage>
        <taxon>Bacteria</taxon>
        <taxon>Bacillati</taxon>
        <taxon>Actinomycetota</taxon>
        <taxon>Actinomycetes</taxon>
        <taxon>Micrococcales</taxon>
        <taxon>Cellulomonadaceae</taxon>
        <taxon>Cellulomonas</taxon>
    </lineage>
</organism>
<feature type="region of interest" description="Disordered" evidence="1">
    <location>
        <begin position="63"/>
        <end position="97"/>
    </location>
</feature>
<feature type="transmembrane region" description="Helical" evidence="2">
    <location>
        <begin position="37"/>
        <end position="56"/>
    </location>
</feature>
<dbReference type="STRING" id="988821.SAMN05421867_101281"/>
<keyword evidence="4" id="KW-1185">Reference proteome</keyword>
<gene>
    <name evidence="3" type="ORF">SAMN05421867_101281</name>
</gene>
<evidence type="ECO:0000313" key="3">
    <source>
        <dbReference type="EMBL" id="SFA73402.1"/>
    </source>
</evidence>